<dbReference type="PANTHER" id="PTHR35525:SF3">
    <property type="entry name" value="BLL6575 PROTEIN"/>
    <property type="match status" value="1"/>
</dbReference>
<dbReference type="Proteomes" id="UP000432015">
    <property type="component" value="Unassembled WGS sequence"/>
</dbReference>
<dbReference type="InterPro" id="IPR023286">
    <property type="entry name" value="ABATE_dom_sf"/>
</dbReference>
<dbReference type="Pfam" id="PF07336">
    <property type="entry name" value="ABATE"/>
    <property type="match status" value="1"/>
</dbReference>
<sequence length="199" mass="20889">MPSSPSGFRAGSGRLCLDFIRTLRHRGTGSAAEELPDPMALAAWVSRFGPWESVPPDAADGRDAEARELREAIHALIAAARGPAGVGPSADAPRELVNRVAALPVPAPRLDGSGRPSWHAEDPVQAVLALIARDAVDLVGGPALDRVRECAGADCQALFLDTSRPGTRRWCSMNTCGNRAKKQVLRDRASTGGRGADPG</sequence>
<evidence type="ECO:0000313" key="2">
    <source>
        <dbReference type="EMBL" id="MUN42082.1"/>
    </source>
</evidence>
<dbReference type="EMBL" id="WOFH01000018">
    <property type="protein sequence ID" value="MUN42082.1"/>
    <property type="molecule type" value="Genomic_DNA"/>
</dbReference>
<dbReference type="Pfam" id="PF11706">
    <property type="entry name" value="zf-CGNR"/>
    <property type="match status" value="1"/>
</dbReference>
<keyword evidence="3" id="KW-1185">Reference proteome</keyword>
<dbReference type="AlphaFoldDB" id="A0A7K1LCD9"/>
<dbReference type="SUPFAM" id="SSF160904">
    <property type="entry name" value="Jann2411-like"/>
    <property type="match status" value="1"/>
</dbReference>
<gene>
    <name evidence="2" type="ORF">GNZ18_36685</name>
</gene>
<dbReference type="InterPro" id="IPR010852">
    <property type="entry name" value="ABATE"/>
</dbReference>
<dbReference type="RefSeq" id="WP_156221482.1">
    <property type="nucleotide sequence ID" value="NZ_WOFH01000018.1"/>
</dbReference>
<name>A0A7K1LCD9_9ACTN</name>
<organism evidence="2 3">
    <name type="scientific">Actinomadura litoris</name>
    <dbReference type="NCBI Taxonomy" id="2678616"/>
    <lineage>
        <taxon>Bacteria</taxon>
        <taxon>Bacillati</taxon>
        <taxon>Actinomycetota</taxon>
        <taxon>Actinomycetes</taxon>
        <taxon>Streptosporangiales</taxon>
        <taxon>Thermomonosporaceae</taxon>
        <taxon>Actinomadura</taxon>
    </lineage>
</organism>
<dbReference type="PANTHER" id="PTHR35525">
    <property type="entry name" value="BLL6575 PROTEIN"/>
    <property type="match status" value="1"/>
</dbReference>
<dbReference type="InterPro" id="IPR021005">
    <property type="entry name" value="Znf_CGNR"/>
</dbReference>
<evidence type="ECO:0000259" key="1">
    <source>
        <dbReference type="Pfam" id="PF11706"/>
    </source>
</evidence>
<evidence type="ECO:0000313" key="3">
    <source>
        <dbReference type="Proteomes" id="UP000432015"/>
    </source>
</evidence>
<comment type="caution">
    <text evidence="2">The sequence shown here is derived from an EMBL/GenBank/DDBJ whole genome shotgun (WGS) entry which is preliminary data.</text>
</comment>
<dbReference type="Gene3D" id="1.10.3300.10">
    <property type="entry name" value="Jann2411-like domain"/>
    <property type="match status" value="1"/>
</dbReference>
<accession>A0A7K1LCD9</accession>
<proteinExistence type="predicted"/>
<feature type="domain" description="Zinc finger CGNR" evidence="1">
    <location>
        <begin position="146"/>
        <end position="188"/>
    </location>
</feature>
<reference evidence="2 3" key="1">
    <citation type="submission" date="2019-11" db="EMBL/GenBank/DDBJ databases">
        <authorList>
            <person name="Cao P."/>
        </authorList>
    </citation>
    <scope>NUCLEOTIDE SEQUENCE [LARGE SCALE GENOMIC DNA]</scope>
    <source>
        <strain evidence="2 3">NEAU-AAG5</strain>
    </source>
</reference>
<protein>
    <recommendedName>
        <fullName evidence="1">Zinc finger CGNR domain-containing protein</fullName>
    </recommendedName>
</protein>